<dbReference type="AlphaFoldDB" id="A0A1I7ZYE4"/>
<dbReference type="WBParaSite" id="L893_g31004.t1">
    <property type="protein sequence ID" value="L893_g31004.t1"/>
    <property type="gene ID" value="L893_g31004"/>
</dbReference>
<sequence>MEPINFVCVLLPNDVNRSFKAPRRIVAMVHCIADERVKESPITFVQNTQYRRNHDIDQRLLRTLYGVKQCNNTESHI</sequence>
<protein>
    <submittedName>
        <fullName evidence="2">Piwi domain-containing protein</fullName>
    </submittedName>
</protein>
<accession>A0A1I7ZYE4</accession>
<name>A0A1I7ZYE4_9BILA</name>
<keyword evidence="1" id="KW-1185">Reference proteome</keyword>
<evidence type="ECO:0000313" key="1">
    <source>
        <dbReference type="Proteomes" id="UP000095287"/>
    </source>
</evidence>
<reference evidence="2" key="1">
    <citation type="submission" date="2016-11" db="UniProtKB">
        <authorList>
            <consortium name="WormBaseParasite"/>
        </authorList>
    </citation>
    <scope>IDENTIFICATION</scope>
</reference>
<organism evidence="1 2">
    <name type="scientific">Steinernema glaseri</name>
    <dbReference type="NCBI Taxonomy" id="37863"/>
    <lineage>
        <taxon>Eukaryota</taxon>
        <taxon>Metazoa</taxon>
        <taxon>Ecdysozoa</taxon>
        <taxon>Nematoda</taxon>
        <taxon>Chromadorea</taxon>
        <taxon>Rhabditida</taxon>
        <taxon>Tylenchina</taxon>
        <taxon>Panagrolaimomorpha</taxon>
        <taxon>Strongyloidoidea</taxon>
        <taxon>Steinernematidae</taxon>
        <taxon>Steinernema</taxon>
    </lineage>
</organism>
<evidence type="ECO:0000313" key="2">
    <source>
        <dbReference type="WBParaSite" id="L893_g31004.t1"/>
    </source>
</evidence>
<proteinExistence type="predicted"/>
<dbReference type="Proteomes" id="UP000095287">
    <property type="component" value="Unplaced"/>
</dbReference>